<dbReference type="PROSITE" id="PS50880">
    <property type="entry name" value="TOPRIM"/>
    <property type="match status" value="1"/>
</dbReference>
<dbReference type="InterPro" id="IPR020568">
    <property type="entry name" value="Ribosomal_Su5_D2-typ_SF"/>
</dbReference>
<dbReference type="CDD" id="cd00822">
    <property type="entry name" value="TopoII_Trans_DNA_gyrase"/>
    <property type="match status" value="1"/>
</dbReference>
<dbReference type="Pfam" id="PF01751">
    <property type="entry name" value="Toprim"/>
    <property type="match status" value="1"/>
</dbReference>
<dbReference type="SMART" id="SM00433">
    <property type="entry name" value="TOP2c"/>
    <property type="match status" value="1"/>
</dbReference>
<dbReference type="FunFam" id="3.30.230.10:FF:000005">
    <property type="entry name" value="DNA gyrase subunit B"/>
    <property type="match status" value="1"/>
</dbReference>
<dbReference type="InterPro" id="IPR013506">
    <property type="entry name" value="Topo_IIA_bsu_dom2"/>
</dbReference>
<comment type="cofactor">
    <cofactor evidence="2">
        <name>Mg(2+)</name>
        <dbReference type="ChEBI" id="CHEBI:18420"/>
    </cofactor>
</comment>
<evidence type="ECO:0000256" key="6">
    <source>
        <dbReference type="ARBA" id="ARBA00022741"/>
    </source>
</evidence>
<reference evidence="14" key="1">
    <citation type="submission" date="2018-05" db="EMBL/GenBank/DDBJ databases">
        <authorList>
            <person name="Lanie J.A."/>
            <person name="Ng W.-L."/>
            <person name="Kazmierczak K.M."/>
            <person name="Andrzejewski T.M."/>
            <person name="Davidsen T.M."/>
            <person name="Wayne K.J."/>
            <person name="Tettelin H."/>
            <person name="Glass J.I."/>
            <person name="Rusch D."/>
            <person name="Podicherti R."/>
            <person name="Tsui H.-C.T."/>
            <person name="Winkler M.E."/>
        </authorList>
    </citation>
    <scope>NUCLEOTIDE SEQUENCE</scope>
</reference>
<dbReference type="InterPro" id="IPR003594">
    <property type="entry name" value="HATPase_dom"/>
</dbReference>
<evidence type="ECO:0000256" key="4">
    <source>
        <dbReference type="ARBA" id="ARBA00012895"/>
    </source>
</evidence>
<keyword evidence="11" id="KW-0413">Isomerase</keyword>
<dbReference type="PRINTS" id="PR00418">
    <property type="entry name" value="TPI2FAMILY"/>
</dbReference>
<keyword evidence="5" id="KW-0479">Metal-binding</keyword>
<sequence length="464" mass="51396">MSSSDYSSESIKVLKGLEAVRKRPGMYIGDTDDGSGLHQMIYEVVDNSIDEALAGFCTDISVFLNPDGTITVEDNGRGIPIEVHKTEGVSAAQLIMTELHAGGKFDQNSYKVSGGLHGVGVSVVNALSEKLELEISRNGNLYFMEFTHGSVKTKLKQIGKSKNIDSKNTATGTKITFLPSNKTFQNIEFNFNTIENRLRELAFLNTGVKLILLDKRSSEEKKVEFKFEGGINEYVKYLNQSKNPIHSIPIYFNANKNNVNIECSIQWTDSYHENTLCFTNNIAQRDGGTHLAGFRGALTRSIVNYINSKYKNNINVTGDDAREGLTCVISVKLPDPKFSSQTKDKLVSSEVRQVVESVCLNKLEQWMEENPSEIKKVIDKVLEASTAREAARKARELTRRKTGLESSSLPGKLADCQEKNPEESEIFIVEGDSAGGSAKQGRDRKNQAILPLRGKILNVERANP</sequence>
<dbReference type="SUPFAM" id="SSF55874">
    <property type="entry name" value="ATPase domain of HSP90 chaperone/DNA topoisomerase II/histidine kinase"/>
    <property type="match status" value="1"/>
</dbReference>
<evidence type="ECO:0000256" key="2">
    <source>
        <dbReference type="ARBA" id="ARBA00001946"/>
    </source>
</evidence>
<dbReference type="InterPro" id="IPR013759">
    <property type="entry name" value="Topo_IIA_B_C"/>
</dbReference>
<dbReference type="EMBL" id="UINC01020797">
    <property type="protein sequence ID" value="SVA86976.1"/>
    <property type="molecule type" value="Genomic_DNA"/>
</dbReference>
<feature type="compositionally biased region" description="Basic and acidic residues" evidence="12">
    <location>
        <begin position="393"/>
        <end position="403"/>
    </location>
</feature>
<keyword evidence="8" id="KW-0460">Magnesium</keyword>
<dbReference type="InterPro" id="IPR018522">
    <property type="entry name" value="TopoIIA_CS"/>
</dbReference>
<dbReference type="AlphaFoldDB" id="A0A381ZCG9"/>
<dbReference type="GO" id="GO:0046872">
    <property type="term" value="F:metal ion binding"/>
    <property type="evidence" value="ECO:0007669"/>
    <property type="project" value="UniProtKB-KW"/>
</dbReference>
<dbReference type="GO" id="GO:0005524">
    <property type="term" value="F:ATP binding"/>
    <property type="evidence" value="ECO:0007669"/>
    <property type="project" value="UniProtKB-KW"/>
</dbReference>
<feature type="region of interest" description="Disordered" evidence="12">
    <location>
        <begin position="393"/>
        <end position="420"/>
    </location>
</feature>
<evidence type="ECO:0000256" key="11">
    <source>
        <dbReference type="ARBA" id="ARBA00023235"/>
    </source>
</evidence>
<name>A0A381ZCG9_9ZZZZ</name>
<organism evidence="14">
    <name type="scientific">marine metagenome</name>
    <dbReference type="NCBI Taxonomy" id="408172"/>
    <lineage>
        <taxon>unclassified sequences</taxon>
        <taxon>metagenomes</taxon>
        <taxon>ecological metagenomes</taxon>
    </lineage>
</organism>
<dbReference type="FunFam" id="3.30.565.10:FF:000002">
    <property type="entry name" value="DNA gyrase subunit B"/>
    <property type="match status" value="1"/>
</dbReference>
<evidence type="ECO:0000259" key="13">
    <source>
        <dbReference type="PROSITE" id="PS50880"/>
    </source>
</evidence>
<dbReference type="PROSITE" id="PS00177">
    <property type="entry name" value="TOPOISOMERASE_II"/>
    <property type="match status" value="1"/>
</dbReference>
<dbReference type="Pfam" id="PF00204">
    <property type="entry name" value="DNA_gyraseB"/>
    <property type="match status" value="1"/>
</dbReference>
<dbReference type="GO" id="GO:0006265">
    <property type="term" value="P:DNA topological change"/>
    <property type="evidence" value="ECO:0007669"/>
    <property type="project" value="InterPro"/>
</dbReference>
<evidence type="ECO:0000256" key="3">
    <source>
        <dbReference type="ARBA" id="ARBA00010708"/>
    </source>
</evidence>
<keyword evidence="6" id="KW-0547">Nucleotide-binding</keyword>
<dbReference type="GO" id="GO:0003918">
    <property type="term" value="F:DNA topoisomerase type II (double strand cut, ATP-hydrolyzing) activity"/>
    <property type="evidence" value="ECO:0007669"/>
    <property type="project" value="UniProtKB-EC"/>
</dbReference>
<comment type="similarity">
    <text evidence="3">Belongs to the type II topoisomerase GyrB family.</text>
</comment>
<dbReference type="SUPFAM" id="SSF54211">
    <property type="entry name" value="Ribosomal protein S5 domain 2-like"/>
    <property type="match status" value="1"/>
</dbReference>
<evidence type="ECO:0000256" key="10">
    <source>
        <dbReference type="ARBA" id="ARBA00023125"/>
    </source>
</evidence>
<dbReference type="Gene3D" id="3.30.565.10">
    <property type="entry name" value="Histidine kinase-like ATPase, C-terminal domain"/>
    <property type="match status" value="1"/>
</dbReference>
<dbReference type="InterPro" id="IPR006171">
    <property type="entry name" value="TOPRIM_dom"/>
</dbReference>
<evidence type="ECO:0000256" key="9">
    <source>
        <dbReference type="ARBA" id="ARBA00023029"/>
    </source>
</evidence>
<comment type="catalytic activity">
    <reaction evidence="1">
        <text>ATP-dependent breakage, passage and rejoining of double-stranded DNA.</text>
        <dbReference type="EC" id="5.6.2.2"/>
    </reaction>
</comment>
<dbReference type="InterPro" id="IPR000565">
    <property type="entry name" value="Topo_IIA_B"/>
</dbReference>
<dbReference type="InterPro" id="IPR036890">
    <property type="entry name" value="HATPase_C_sf"/>
</dbReference>
<feature type="non-terminal residue" evidence="14">
    <location>
        <position position="464"/>
    </location>
</feature>
<dbReference type="SMART" id="SM00387">
    <property type="entry name" value="HATPase_c"/>
    <property type="match status" value="1"/>
</dbReference>
<dbReference type="InterPro" id="IPR014721">
    <property type="entry name" value="Ribsml_uS5_D2-typ_fold_subgr"/>
</dbReference>
<dbReference type="InterPro" id="IPR013760">
    <property type="entry name" value="Topo_IIA-like_dom_sf"/>
</dbReference>
<dbReference type="InterPro" id="IPR001241">
    <property type="entry name" value="Topo_IIA"/>
</dbReference>
<keyword evidence="10" id="KW-0238">DNA-binding</keyword>
<feature type="domain" description="Toprim" evidence="13">
    <location>
        <begin position="424"/>
        <end position="464"/>
    </location>
</feature>
<evidence type="ECO:0000256" key="1">
    <source>
        <dbReference type="ARBA" id="ARBA00000185"/>
    </source>
</evidence>
<dbReference type="SUPFAM" id="SSF56719">
    <property type="entry name" value="Type II DNA topoisomerase"/>
    <property type="match status" value="1"/>
</dbReference>
<dbReference type="GO" id="GO:0003677">
    <property type="term" value="F:DNA binding"/>
    <property type="evidence" value="ECO:0007669"/>
    <property type="project" value="UniProtKB-KW"/>
</dbReference>
<dbReference type="PRINTS" id="PR01159">
    <property type="entry name" value="DNAGYRASEB"/>
</dbReference>
<keyword evidence="7" id="KW-0067">ATP-binding</keyword>
<evidence type="ECO:0000256" key="5">
    <source>
        <dbReference type="ARBA" id="ARBA00022723"/>
    </source>
</evidence>
<dbReference type="PANTHER" id="PTHR45866">
    <property type="entry name" value="DNA GYRASE/TOPOISOMERASE SUBUNIT B"/>
    <property type="match status" value="1"/>
</dbReference>
<proteinExistence type="inferred from homology"/>
<gene>
    <name evidence="14" type="ORF">METZ01_LOCUS139830</name>
</gene>
<evidence type="ECO:0000256" key="12">
    <source>
        <dbReference type="SAM" id="MobiDB-lite"/>
    </source>
</evidence>
<dbReference type="PANTHER" id="PTHR45866:SF1">
    <property type="entry name" value="DNA GYRASE SUBUNIT B, MITOCHONDRIAL"/>
    <property type="match status" value="1"/>
</dbReference>
<dbReference type="EC" id="5.6.2.2" evidence="4"/>
<dbReference type="Gene3D" id="3.30.230.10">
    <property type="match status" value="1"/>
</dbReference>
<dbReference type="Gene3D" id="3.40.50.670">
    <property type="match status" value="1"/>
</dbReference>
<evidence type="ECO:0000313" key="14">
    <source>
        <dbReference type="EMBL" id="SVA86976.1"/>
    </source>
</evidence>
<dbReference type="CDD" id="cd16928">
    <property type="entry name" value="HATPase_GyrB-like"/>
    <property type="match status" value="1"/>
</dbReference>
<evidence type="ECO:0000256" key="8">
    <source>
        <dbReference type="ARBA" id="ARBA00022842"/>
    </source>
</evidence>
<protein>
    <recommendedName>
        <fullName evidence="4">DNA topoisomerase (ATP-hydrolyzing)</fullName>
        <ecNumber evidence="4">5.6.2.2</ecNumber>
    </recommendedName>
</protein>
<keyword evidence="9" id="KW-0799">Topoisomerase</keyword>
<evidence type="ECO:0000256" key="7">
    <source>
        <dbReference type="ARBA" id="ARBA00022840"/>
    </source>
</evidence>
<dbReference type="Pfam" id="PF02518">
    <property type="entry name" value="HATPase_c"/>
    <property type="match status" value="1"/>
</dbReference>
<accession>A0A381ZCG9</accession>